<sequence>MGKDEILRRHEELETATNTIIAEAEQLIHKLEGGQIKAEDMPRLEEIKQKLIAQREANAKFNAELTRLVHEQSDEPTRTPH</sequence>
<accession>A0A1Y3R183</accession>
<gene>
    <name evidence="1" type="ORF">B5G41_03130</name>
</gene>
<proteinExistence type="predicted"/>
<comment type="caution">
    <text evidence="1">The sequence shown here is derived from an EMBL/GenBank/DDBJ whole genome shotgun (WGS) entry which is preliminary data.</text>
</comment>
<evidence type="ECO:0000313" key="2">
    <source>
        <dbReference type="Proteomes" id="UP000195772"/>
    </source>
</evidence>
<dbReference type="EMBL" id="NFHB01000002">
    <property type="protein sequence ID" value="OUN04318.1"/>
    <property type="molecule type" value="Genomic_DNA"/>
</dbReference>
<dbReference type="RefSeq" id="WP_087401223.1">
    <property type="nucleotide sequence ID" value="NZ_NFHB01000002.1"/>
</dbReference>
<evidence type="ECO:0000313" key="1">
    <source>
        <dbReference type="EMBL" id="OUN04318.1"/>
    </source>
</evidence>
<organism evidence="1 2">
    <name type="scientific">Alistipes onderdonkii</name>
    <dbReference type="NCBI Taxonomy" id="328813"/>
    <lineage>
        <taxon>Bacteria</taxon>
        <taxon>Pseudomonadati</taxon>
        <taxon>Bacteroidota</taxon>
        <taxon>Bacteroidia</taxon>
        <taxon>Bacteroidales</taxon>
        <taxon>Rikenellaceae</taxon>
        <taxon>Alistipes</taxon>
    </lineage>
</organism>
<dbReference type="Proteomes" id="UP000195772">
    <property type="component" value="Unassembled WGS sequence"/>
</dbReference>
<protein>
    <submittedName>
        <fullName evidence="1">Uncharacterized protein</fullName>
    </submittedName>
</protein>
<reference evidence="2" key="1">
    <citation type="submission" date="2017-04" db="EMBL/GenBank/DDBJ databases">
        <title>Function of individual gut microbiota members based on whole genome sequencing of pure cultures obtained from chicken caecum.</title>
        <authorList>
            <person name="Medvecky M."/>
            <person name="Cejkova D."/>
            <person name="Polansky O."/>
            <person name="Karasova D."/>
            <person name="Kubasova T."/>
            <person name="Cizek A."/>
            <person name="Rychlik I."/>
        </authorList>
    </citation>
    <scope>NUCLEOTIDE SEQUENCE [LARGE SCALE GENOMIC DNA]</scope>
    <source>
        <strain evidence="2">An90</strain>
    </source>
</reference>
<dbReference type="AlphaFoldDB" id="A0A1Y3R183"/>
<name>A0A1Y3R183_9BACT</name>